<evidence type="ECO:0000313" key="3">
    <source>
        <dbReference type="EMBL" id="THE10414.1"/>
    </source>
</evidence>
<keyword evidence="3" id="KW-0378">Hydrolase</keyword>
<dbReference type="Proteomes" id="UP000306477">
    <property type="component" value="Unassembled WGS sequence"/>
</dbReference>
<dbReference type="CDD" id="cd14852">
    <property type="entry name" value="LD-carboxypeptidase"/>
    <property type="match status" value="1"/>
</dbReference>
<reference evidence="3 4" key="1">
    <citation type="journal article" date="2019" name="Indoor Air">
        <title>Impacts of indoor surface finishes on bacterial viability.</title>
        <authorList>
            <person name="Hu J."/>
            <person name="Maamar S.B."/>
            <person name="Glawe A.J."/>
            <person name="Gottel N."/>
            <person name="Gilbert J.A."/>
            <person name="Hartmann E.M."/>
        </authorList>
    </citation>
    <scope>NUCLEOTIDE SEQUENCE [LARGE SCALE GENOMIC DNA]</scope>
    <source>
        <strain evidence="3 4">AF060A6</strain>
    </source>
</reference>
<evidence type="ECO:0000259" key="2">
    <source>
        <dbReference type="Pfam" id="PF02557"/>
    </source>
</evidence>
<organism evidence="3 4">
    <name type="scientific">Bacillus timonensis</name>
    <dbReference type="NCBI Taxonomy" id="1033734"/>
    <lineage>
        <taxon>Bacteria</taxon>
        <taxon>Bacillati</taxon>
        <taxon>Bacillota</taxon>
        <taxon>Bacilli</taxon>
        <taxon>Bacillales</taxon>
        <taxon>Bacillaceae</taxon>
        <taxon>Bacillus</taxon>
    </lineage>
</organism>
<name>A0A4S3PMI8_9BACI</name>
<accession>A0A4S3PMI8</accession>
<keyword evidence="3" id="KW-0121">Carboxypeptidase</keyword>
<dbReference type="SUPFAM" id="SSF55166">
    <property type="entry name" value="Hedgehog/DD-peptidase"/>
    <property type="match status" value="1"/>
</dbReference>
<dbReference type="OrthoDB" id="9792074at2"/>
<dbReference type="AlphaFoldDB" id="A0A4S3PMI8"/>
<dbReference type="GO" id="GO:0004180">
    <property type="term" value="F:carboxypeptidase activity"/>
    <property type="evidence" value="ECO:0007669"/>
    <property type="project" value="UniProtKB-KW"/>
</dbReference>
<proteinExistence type="predicted"/>
<dbReference type="Gene3D" id="3.30.1380.10">
    <property type="match status" value="1"/>
</dbReference>
<evidence type="ECO:0000256" key="1">
    <source>
        <dbReference type="SAM" id="MobiDB-lite"/>
    </source>
</evidence>
<dbReference type="Pfam" id="PF02557">
    <property type="entry name" value="VanY"/>
    <property type="match status" value="1"/>
</dbReference>
<dbReference type="InterPro" id="IPR009045">
    <property type="entry name" value="Zn_M74/Hedgehog-like"/>
</dbReference>
<feature type="domain" description="D-alanyl-D-alanine carboxypeptidase-like core" evidence="2">
    <location>
        <begin position="132"/>
        <end position="260"/>
    </location>
</feature>
<sequence length="283" mass="31174">MILIEGRGITLKKVIIGLVLVLVASSLFFAREAFSDILQESYTSIKEVVVGKIALSKESNGEALPEKVDAPETQTAGEQTEVAPEDKKPVIDPNDPFLLLVNKEVGVLDESYVPQNLSVPNVAFSTSVAERKQMVKEAADALEQLFAGASNDGITLHAQSGYRSYGTQNMLYDSYVRANGEEEANTFSAKPGQSEHQTGLAMDVTSDSVDNQLVQEFGETVEGKWVAEHAAEFGFIIRFQEGKENITGYMYEPWHLRYVGVEHAKYITEQGLTLEEYLGVIEK</sequence>
<comment type="caution">
    <text evidence="3">The sequence shown here is derived from an EMBL/GenBank/DDBJ whole genome shotgun (WGS) entry which is preliminary data.</text>
</comment>
<dbReference type="InterPro" id="IPR052179">
    <property type="entry name" value="DD-CPase-like"/>
</dbReference>
<dbReference type="STRING" id="1033734.GCA_000285535_00977"/>
<feature type="region of interest" description="Disordered" evidence="1">
    <location>
        <begin position="61"/>
        <end position="88"/>
    </location>
</feature>
<dbReference type="PANTHER" id="PTHR34385">
    <property type="entry name" value="D-ALANYL-D-ALANINE CARBOXYPEPTIDASE"/>
    <property type="match status" value="1"/>
</dbReference>
<dbReference type="PANTHER" id="PTHR34385:SF1">
    <property type="entry name" value="PEPTIDOGLYCAN L-ALANYL-D-GLUTAMATE ENDOPEPTIDASE CWLK"/>
    <property type="match status" value="1"/>
</dbReference>
<dbReference type="InterPro" id="IPR058193">
    <property type="entry name" value="VanY/YodJ_core_dom"/>
</dbReference>
<dbReference type="EMBL" id="SLUB01000047">
    <property type="protein sequence ID" value="THE10414.1"/>
    <property type="molecule type" value="Genomic_DNA"/>
</dbReference>
<protein>
    <submittedName>
        <fullName evidence="3">D-alanyl-D-alanine carboxypeptidase family protein</fullName>
    </submittedName>
</protein>
<dbReference type="InterPro" id="IPR003709">
    <property type="entry name" value="VanY-like_core_dom"/>
</dbReference>
<evidence type="ECO:0000313" key="4">
    <source>
        <dbReference type="Proteomes" id="UP000306477"/>
    </source>
</evidence>
<keyword evidence="3" id="KW-0645">Protease</keyword>
<keyword evidence="4" id="KW-1185">Reference proteome</keyword>
<dbReference type="RefSeq" id="WP_136381115.1">
    <property type="nucleotide sequence ID" value="NZ_SLUB01000047.1"/>
</dbReference>
<dbReference type="GO" id="GO:0006508">
    <property type="term" value="P:proteolysis"/>
    <property type="evidence" value="ECO:0007669"/>
    <property type="project" value="InterPro"/>
</dbReference>
<gene>
    <name evidence="3" type="ORF">E1I69_18855</name>
</gene>